<proteinExistence type="predicted"/>
<dbReference type="PANTHER" id="PTHR10635:SF0">
    <property type="entry name" value="COATOMER SUBUNIT BETA"/>
    <property type="match status" value="1"/>
</dbReference>
<dbReference type="GO" id="GO:0006891">
    <property type="term" value="P:intra-Golgi vesicle-mediated transport"/>
    <property type="evidence" value="ECO:0007669"/>
    <property type="project" value="TreeGrafter"/>
</dbReference>
<keyword evidence="2 10" id="KW-0813">Transport</keyword>
<evidence type="ECO:0000313" key="15">
    <source>
        <dbReference type="Proteomes" id="UP000324705"/>
    </source>
</evidence>
<comment type="function">
    <text evidence="10">The coatomer is a cytosolic protein complex that binds to dilysine motifs and reversibly associates with Golgi non-clathrin-coated vesicles, which further mediate biosynthetic protein transport from the ER, via the Golgi up to the trans Golgi network. Coatomer complex is required for budding from Golgi membranes, and is essential for the retrograde Golgi-to-ER transport of dilysine-tagged proteins.</text>
</comment>
<reference evidence="14 15" key="1">
    <citation type="submission" date="2017-09" db="EMBL/GenBank/DDBJ databases">
        <authorList>
            <consortium name="International Durum Wheat Genome Sequencing Consortium (IDWGSC)"/>
            <person name="Milanesi L."/>
        </authorList>
    </citation>
    <scope>NUCLEOTIDE SEQUENCE [LARGE SCALE GENOMIC DNA]</scope>
    <source>
        <strain evidence="15">cv. Svevo</strain>
    </source>
</reference>
<dbReference type="AlphaFoldDB" id="A0A9R1QFC1"/>
<evidence type="ECO:0000313" key="14">
    <source>
        <dbReference type="EMBL" id="VAH76296.1"/>
    </source>
</evidence>
<evidence type="ECO:0000256" key="10">
    <source>
        <dbReference type="PIRNR" id="PIRNR005727"/>
    </source>
</evidence>
<evidence type="ECO:0000256" key="3">
    <source>
        <dbReference type="ARBA" id="ARBA00022490"/>
    </source>
</evidence>
<comment type="subcellular location">
    <subcellularLocation>
        <location evidence="10">Cytoplasm</location>
    </subcellularLocation>
    <subcellularLocation>
        <location evidence="1 10">Golgi apparatus membrane</location>
        <topology evidence="1 10">Peripheral membrane protein</topology>
        <orientation evidence="1 10">Cytoplasmic side</orientation>
    </subcellularLocation>
    <subcellularLocation>
        <location evidence="10">Cytoplasmic vesicle</location>
        <location evidence="10">COPI-coated vesicle membrane</location>
        <topology evidence="10">Peripheral membrane protein</topology>
        <orientation evidence="10">Cytoplasmic side</orientation>
    </subcellularLocation>
</comment>
<protein>
    <recommendedName>
        <fullName evidence="10">Coatomer subunit beta</fullName>
    </recommendedName>
    <alternativeName>
        <fullName evidence="10">Beta-coat protein</fullName>
    </alternativeName>
</protein>
<evidence type="ECO:0000256" key="9">
    <source>
        <dbReference type="ARBA" id="ARBA00023329"/>
    </source>
</evidence>
<dbReference type="GO" id="GO:0005198">
    <property type="term" value="F:structural molecule activity"/>
    <property type="evidence" value="ECO:0007669"/>
    <property type="project" value="InterPro"/>
</dbReference>
<dbReference type="PIRSF" id="PIRSF005727">
    <property type="entry name" value="Coatomer_beta_subunit"/>
    <property type="match status" value="1"/>
</dbReference>
<keyword evidence="5 10" id="KW-0931">ER-Golgi transport</keyword>
<evidence type="ECO:0000256" key="8">
    <source>
        <dbReference type="ARBA" id="ARBA00023136"/>
    </source>
</evidence>
<evidence type="ECO:0000256" key="7">
    <source>
        <dbReference type="ARBA" id="ARBA00023034"/>
    </source>
</evidence>
<dbReference type="InterPro" id="IPR011989">
    <property type="entry name" value="ARM-like"/>
</dbReference>
<dbReference type="Pfam" id="PF01602">
    <property type="entry name" value="Adaptin_N"/>
    <property type="match status" value="1"/>
</dbReference>
<evidence type="ECO:0000259" key="12">
    <source>
        <dbReference type="Pfam" id="PF07718"/>
    </source>
</evidence>
<keyword evidence="8 10" id="KW-0472">Membrane</keyword>
<evidence type="ECO:0000256" key="2">
    <source>
        <dbReference type="ARBA" id="ARBA00022448"/>
    </source>
</evidence>
<keyword evidence="9 10" id="KW-0968">Cytoplasmic vesicle</keyword>
<comment type="subunit">
    <text evidence="10">Oligomeric complex that consists of at least the alpha, beta, beta', gamma, delta, epsilon and zeta subunits.</text>
</comment>
<evidence type="ECO:0000256" key="5">
    <source>
        <dbReference type="ARBA" id="ARBA00022892"/>
    </source>
</evidence>
<evidence type="ECO:0000256" key="1">
    <source>
        <dbReference type="ARBA" id="ARBA00004255"/>
    </source>
</evidence>
<evidence type="ECO:0000256" key="4">
    <source>
        <dbReference type="ARBA" id="ARBA00022737"/>
    </source>
</evidence>
<dbReference type="InterPro" id="IPR002553">
    <property type="entry name" value="Clathrin/coatomer_adapt-like_N"/>
</dbReference>
<dbReference type="InterPro" id="IPR029446">
    <property type="entry name" value="COPB1_appendage_platform_dom"/>
</dbReference>
<keyword evidence="15" id="KW-1185">Reference proteome</keyword>
<dbReference type="Pfam" id="PF14806">
    <property type="entry name" value="Coatomer_b_Cpla"/>
    <property type="match status" value="1"/>
</dbReference>
<dbReference type="PANTHER" id="PTHR10635">
    <property type="entry name" value="COATOMER SUBUNIT BETA"/>
    <property type="match status" value="1"/>
</dbReference>
<keyword evidence="3 10" id="KW-0963">Cytoplasm</keyword>
<keyword evidence="4" id="KW-0677">Repeat</keyword>
<dbReference type="Gramene" id="TRITD3Bv1G097990.10">
    <property type="protein sequence ID" value="TRITD3Bv1G097990.10"/>
    <property type="gene ID" value="TRITD3Bv1G097990"/>
</dbReference>
<evidence type="ECO:0000259" key="13">
    <source>
        <dbReference type="Pfam" id="PF14806"/>
    </source>
</evidence>
<dbReference type="Pfam" id="PF07718">
    <property type="entry name" value="Coatamer_beta_C"/>
    <property type="match status" value="1"/>
</dbReference>
<dbReference type="InterPro" id="IPR016024">
    <property type="entry name" value="ARM-type_fold"/>
</dbReference>
<organism evidence="14 15">
    <name type="scientific">Triticum turgidum subsp. durum</name>
    <name type="common">Durum wheat</name>
    <name type="synonym">Triticum durum</name>
    <dbReference type="NCBI Taxonomy" id="4567"/>
    <lineage>
        <taxon>Eukaryota</taxon>
        <taxon>Viridiplantae</taxon>
        <taxon>Streptophyta</taxon>
        <taxon>Embryophyta</taxon>
        <taxon>Tracheophyta</taxon>
        <taxon>Spermatophyta</taxon>
        <taxon>Magnoliopsida</taxon>
        <taxon>Liliopsida</taxon>
        <taxon>Poales</taxon>
        <taxon>Poaceae</taxon>
        <taxon>BOP clade</taxon>
        <taxon>Pooideae</taxon>
        <taxon>Triticodae</taxon>
        <taxon>Triticeae</taxon>
        <taxon>Triticinae</taxon>
        <taxon>Triticum</taxon>
    </lineage>
</organism>
<feature type="domain" description="Coatomer beta subunit appendage platform" evidence="13">
    <location>
        <begin position="771"/>
        <end position="812"/>
    </location>
</feature>
<sequence length="815" mass="90915">MDKPCTLLVHFDKGSAAMANEIKADLEGSDVAAKVEAMKRAIMLLLNGETLPTLFITVVRYVLPSEDHTIQKLLLLYLEIIDKRDAAGRVLPEMILICQNLRNNLQHPNEYIRGVTLRFLCRLSEPEVLEPLVPSILENLEHRHHFIRRHALSAISAIYRLPHGDQLIPDAPELVERALASEQDASARRNAFLMLCLCGQERAVAYLFSNAERVTEWPDLLQMAAVDLIRKVCRSPNRADKGRYIKIIISLLSSPSTAVVYECAGALVSLSSAPTAVRAVANTYCQLLSSQSDNNVRLILLDRLNELRTAHRDVMVDVVMDVLRALSSPNLDVKRKVLDLVLDLLTPRNVEEVVLYLKKEVVKTQSGELEKGGEYRQMLVQAIHACAVEYPERLSDTFYQIRASRVCSIALWILGEYSLSLSEVESAITTIKQCLGDLPLFTLSEEGETTDSSKPTQPMVNSVTVSSRRPVVLADGTYATQSAATEAISTPPVTAGSLASTLNLRSLILSGDFFLAAVVACTLTKLVLRLEEVQPSKAEANKACTGALMVMTSILQLGLSSYLPQPIDNDSYDRIVLCVRLLCNTGDDVRKIWLQSCRQSFAKMLAEKQFRETEEMKAKSQISHAQPDDLIDFYHLKSRRGMSQLELEDEVQDDLKAATGGFSKETDDANRLNRILQLTGFSDPVYAEAFVTVHHYDIVLDVTVINRTKETLQNLCLELATMGDLKLVDRPQNYTLAPESSKQIRANIKVSSTETGVIFGNIVYETSNVMERSVVVLNDIHIDIMDYISPATCADVTFRNMWAEFEWENKVPLIQ</sequence>
<dbReference type="Proteomes" id="UP000324705">
    <property type="component" value="Chromosome 3B"/>
</dbReference>
<feature type="domain" description="Coatomer beta subunit C-terminal" evidence="12">
    <location>
        <begin position="627"/>
        <end position="765"/>
    </location>
</feature>
<dbReference type="Gene3D" id="1.25.10.10">
    <property type="entry name" value="Leucine-rich Repeat Variant"/>
    <property type="match status" value="1"/>
</dbReference>
<dbReference type="SUPFAM" id="SSF48371">
    <property type="entry name" value="ARM repeat"/>
    <property type="match status" value="1"/>
</dbReference>
<keyword evidence="6 10" id="KW-0653">Protein transport</keyword>
<dbReference type="GO" id="GO:0000139">
    <property type="term" value="C:Golgi membrane"/>
    <property type="evidence" value="ECO:0007669"/>
    <property type="project" value="UniProtKB-SubCell"/>
</dbReference>
<evidence type="ECO:0000256" key="6">
    <source>
        <dbReference type="ARBA" id="ARBA00022927"/>
    </source>
</evidence>
<dbReference type="GO" id="GO:0030126">
    <property type="term" value="C:COPI vesicle coat"/>
    <property type="evidence" value="ECO:0007669"/>
    <property type="project" value="InterPro"/>
</dbReference>
<gene>
    <name evidence="14" type="ORF">TRITD_3Bv1G097990</name>
</gene>
<keyword evidence="7 10" id="KW-0333">Golgi apparatus</keyword>
<dbReference type="GO" id="GO:0006888">
    <property type="term" value="P:endoplasmic reticulum to Golgi vesicle-mediated transport"/>
    <property type="evidence" value="ECO:0007669"/>
    <property type="project" value="TreeGrafter"/>
</dbReference>
<evidence type="ECO:0000259" key="11">
    <source>
        <dbReference type="Pfam" id="PF01602"/>
    </source>
</evidence>
<feature type="domain" description="Clathrin/coatomer adaptor adaptin-like N-terminal" evidence="11">
    <location>
        <begin position="20"/>
        <end position="392"/>
    </location>
</feature>
<dbReference type="InterPro" id="IPR016460">
    <property type="entry name" value="COPB1"/>
</dbReference>
<accession>A0A9R1QFC1</accession>
<name>A0A9R1QFC1_TRITD</name>
<dbReference type="GO" id="GO:0006886">
    <property type="term" value="P:intracellular protein transport"/>
    <property type="evidence" value="ECO:0007669"/>
    <property type="project" value="InterPro"/>
</dbReference>
<dbReference type="EMBL" id="LT934116">
    <property type="protein sequence ID" value="VAH76296.1"/>
    <property type="molecule type" value="Genomic_DNA"/>
</dbReference>
<dbReference type="InterPro" id="IPR011710">
    <property type="entry name" value="Coatomer_bsu_C"/>
</dbReference>